<keyword evidence="2" id="KW-0472">Membrane</keyword>
<evidence type="ECO:0000256" key="2">
    <source>
        <dbReference type="SAM" id="Phobius"/>
    </source>
</evidence>
<evidence type="ECO:0000259" key="3">
    <source>
        <dbReference type="Pfam" id="PF20517"/>
    </source>
</evidence>
<dbReference type="EMBL" id="LR791172">
    <property type="protein sequence ID" value="CAB3267034.1"/>
    <property type="molecule type" value="mRNA"/>
</dbReference>
<reference evidence="4" key="1">
    <citation type="submission" date="2020-04" db="EMBL/GenBank/DDBJ databases">
        <authorList>
            <person name="Neveu A P."/>
        </authorList>
    </citation>
    <scope>NUCLEOTIDE SEQUENCE</scope>
    <source>
        <tissue evidence="4">Whole embryo</tissue>
    </source>
</reference>
<dbReference type="GO" id="GO:0008285">
    <property type="term" value="P:negative regulation of cell population proliferation"/>
    <property type="evidence" value="ECO:0007669"/>
    <property type="project" value="InterPro"/>
</dbReference>
<proteinExistence type="evidence at transcript level"/>
<dbReference type="InterPro" id="IPR046795">
    <property type="entry name" value="TMEM127_TM"/>
</dbReference>
<evidence type="ECO:0000313" key="4">
    <source>
        <dbReference type="EMBL" id="CAB3267034.1"/>
    </source>
</evidence>
<keyword evidence="2 4" id="KW-0812">Transmembrane</keyword>
<name>A0A6F9DUC6_9ASCI</name>
<dbReference type="GO" id="GO:0032007">
    <property type="term" value="P:negative regulation of TOR signaling"/>
    <property type="evidence" value="ECO:0007669"/>
    <property type="project" value="InterPro"/>
</dbReference>
<organism evidence="4">
    <name type="scientific">Phallusia mammillata</name>
    <dbReference type="NCBI Taxonomy" id="59560"/>
    <lineage>
        <taxon>Eukaryota</taxon>
        <taxon>Metazoa</taxon>
        <taxon>Chordata</taxon>
        <taxon>Tunicata</taxon>
        <taxon>Ascidiacea</taxon>
        <taxon>Phlebobranchia</taxon>
        <taxon>Ascidiidae</taxon>
        <taxon>Phallusia</taxon>
    </lineage>
</organism>
<feature type="domain" description="Transmembrane protein 127 transmembrane region" evidence="3">
    <location>
        <begin position="101"/>
        <end position="214"/>
    </location>
</feature>
<feature type="transmembrane region" description="Helical" evidence="2">
    <location>
        <begin position="189"/>
        <end position="210"/>
    </location>
</feature>
<dbReference type="GO" id="GO:0016020">
    <property type="term" value="C:membrane"/>
    <property type="evidence" value="ECO:0007669"/>
    <property type="project" value="TreeGrafter"/>
</dbReference>
<dbReference type="InterPro" id="IPR033331">
    <property type="entry name" value="TMEM127"/>
</dbReference>
<dbReference type="AlphaFoldDB" id="A0A6F9DUC6"/>
<dbReference type="PANTHER" id="PTHR28358:SF1">
    <property type="entry name" value="TRANSMEMBRANE PROTEIN 127"/>
    <property type="match status" value="1"/>
</dbReference>
<feature type="transmembrane region" description="Helical" evidence="2">
    <location>
        <begin position="29"/>
        <end position="47"/>
    </location>
</feature>
<feature type="transmembrane region" description="Helical" evidence="2">
    <location>
        <begin position="149"/>
        <end position="169"/>
    </location>
</feature>
<feature type="region of interest" description="Disordered" evidence="1">
    <location>
        <begin position="220"/>
        <end position="256"/>
    </location>
</feature>
<dbReference type="Pfam" id="PF20517">
    <property type="entry name" value="TMEM127"/>
    <property type="match status" value="1"/>
</dbReference>
<gene>
    <name evidence="4" type="primary">Tmem127</name>
</gene>
<accession>A0A6F9DUC6</accession>
<feature type="transmembrane region" description="Helical" evidence="2">
    <location>
        <begin position="106"/>
        <end position="129"/>
    </location>
</feature>
<evidence type="ECO:0000256" key="1">
    <source>
        <dbReference type="SAM" id="MobiDB-lite"/>
    </source>
</evidence>
<keyword evidence="2" id="KW-1133">Transmembrane helix</keyword>
<dbReference type="PANTHER" id="PTHR28358">
    <property type="entry name" value="TRANSMEMBRANE PROTEIN 127"/>
    <property type="match status" value="1"/>
</dbReference>
<protein>
    <submittedName>
        <fullName evidence="4">Transmembrane protein 127</fullName>
    </submittedName>
</protein>
<dbReference type="Gene3D" id="1.20.140.150">
    <property type="match status" value="1"/>
</dbReference>
<sequence>MFRRADNSSNLSARTRFPSSSRKFKEKNILSAVLGTATIVVLCSSLVEPVWFTLSGGKCCHQYIGVNSFFGKMSMDELGLDGFEDENCQNLNEGNTSYSYCINATALTLIQVIILFCFLAIISSLFSFILDIIAPRKKALWKIMKRYSFGYIFTVLLAATVIGFCYWTSQEIYYIQNEEKLYRGSAVKVSFGMGVYLVAAAGGIAVLATASNLMRQYPTEEEEQAERLIAEESADESDTAWTSTAHSGSEPPPYVP</sequence>